<dbReference type="RefSeq" id="WP_241533946.1">
    <property type="nucleotide sequence ID" value="NZ_MDJZ01000016.1"/>
</dbReference>
<accession>A0A251YIZ8</accession>
<evidence type="ECO:0000313" key="12">
    <source>
        <dbReference type="EMBL" id="OUE24211.1"/>
    </source>
</evidence>
<feature type="transmembrane region" description="Helical" evidence="10">
    <location>
        <begin position="81"/>
        <end position="104"/>
    </location>
</feature>
<dbReference type="Proteomes" id="UP000195101">
    <property type="component" value="Unassembled WGS sequence"/>
</dbReference>
<keyword evidence="10" id="KW-0479">Metal-binding</keyword>
<keyword evidence="5 10" id="KW-0472">Membrane</keyword>
<dbReference type="HAMAP" id="MF_00454">
    <property type="entry name" value="FluC"/>
    <property type="match status" value="1"/>
</dbReference>
<keyword evidence="2 10" id="KW-1003">Cell membrane</keyword>
<feature type="region of interest" description="Disordered" evidence="11">
    <location>
        <begin position="1"/>
        <end position="25"/>
    </location>
</feature>
<feature type="binding site" evidence="10">
    <location>
        <position position="127"/>
    </location>
    <ligand>
        <name>Na(+)</name>
        <dbReference type="ChEBI" id="CHEBI:29101"/>
        <note>structural</note>
    </ligand>
</feature>
<dbReference type="GO" id="GO:0140114">
    <property type="term" value="P:cellular detoxification of fluoride"/>
    <property type="evidence" value="ECO:0007669"/>
    <property type="project" value="UniProtKB-UniRule"/>
</dbReference>
<comment type="subcellular location">
    <subcellularLocation>
        <location evidence="1 10">Cell membrane</location>
        <topology evidence="1 10">Multi-pass membrane protein</topology>
    </subcellularLocation>
</comment>
<comment type="catalytic activity">
    <reaction evidence="8">
        <text>fluoride(in) = fluoride(out)</text>
        <dbReference type="Rhea" id="RHEA:76159"/>
        <dbReference type="ChEBI" id="CHEBI:17051"/>
    </reaction>
    <physiologicalReaction direction="left-to-right" evidence="8">
        <dbReference type="Rhea" id="RHEA:76160"/>
    </physiologicalReaction>
</comment>
<feature type="transmembrane region" description="Helical" evidence="10">
    <location>
        <begin position="150"/>
        <end position="175"/>
    </location>
</feature>
<evidence type="ECO:0000256" key="5">
    <source>
        <dbReference type="ARBA" id="ARBA00023136"/>
    </source>
</evidence>
<dbReference type="GO" id="GO:0046872">
    <property type="term" value="F:metal ion binding"/>
    <property type="evidence" value="ECO:0007669"/>
    <property type="project" value="UniProtKB-KW"/>
</dbReference>
<comment type="caution">
    <text evidence="12">The sequence shown here is derived from an EMBL/GenBank/DDBJ whole genome shotgun (WGS) entry which is preliminary data.</text>
</comment>
<evidence type="ECO:0000256" key="11">
    <source>
        <dbReference type="SAM" id="MobiDB-lite"/>
    </source>
</evidence>
<feature type="binding site" evidence="10">
    <location>
        <position position="130"/>
    </location>
    <ligand>
        <name>Na(+)</name>
        <dbReference type="ChEBI" id="CHEBI:29101"/>
        <note>structural</note>
    </ligand>
</feature>
<protein>
    <recommendedName>
        <fullName evidence="10">Fluoride-specific ion channel FluC</fullName>
    </recommendedName>
</protein>
<keyword evidence="4 10" id="KW-1133">Transmembrane helix</keyword>
<feature type="compositionally biased region" description="Basic and acidic residues" evidence="11">
    <location>
        <begin position="1"/>
        <end position="12"/>
    </location>
</feature>
<dbReference type="Pfam" id="PF02537">
    <property type="entry name" value="CRCB"/>
    <property type="match status" value="1"/>
</dbReference>
<gene>
    <name evidence="10" type="primary">fluC</name>
    <name evidence="10" type="synonym">crcB</name>
    <name evidence="12" type="ORF">BFL37_09895</name>
</gene>
<dbReference type="GO" id="GO:0005886">
    <property type="term" value="C:plasma membrane"/>
    <property type="evidence" value="ECO:0007669"/>
    <property type="project" value="UniProtKB-SubCell"/>
</dbReference>
<comment type="similarity">
    <text evidence="7 10">Belongs to the fluoride channel Fluc/FEX (TC 1.A.43) family.</text>
</comment>
<evidence type="ECO:0000256" key="4">
    <source>
        <dbReference type="ARBA" id="ARBA00022989"/>
    </source>
</evidence>
<keyword evidence="10" id="KW-0915">Sodium</keyword>
<keyword evidence="13" id="KW-1185">Reference proteome</keyword>
<evidence type="ECO:0000256" key="9">
    <source>
        <dbReference type="ARBA" id="ARBA00049940"/>
    </source>
</evidence>
<evidence type="ECO:0000256" key="1">
    <source>
        <dbReference type="ARBA" id="ARBA00004651"/>
    </source>
</evidence>
<evidence type="ECO:0000313" key="13">
    <source>
        <dbReference type="Proteomes" id="UP000195101"/>
    </source>
</evidence>
<organism evidence="12 13">
    <name type="scientific">Clavibacter michiganensis</name>
    <dbReference type="NCBI Taxonomy" id="28447"/>
    <lineage>
        <taxon>Bacteria</taxon>
        <taxon>Bacillati</taxon>
        <taxon>Actinomycetota</taxon>
        <taxon>Actinomycetes</taxon>
        <taxon>Micrococcales</taxon>
        <taxon>Microbacteriaceae</taxon>
        <taxon>Clavibacter</taxon>
    </lineage>
</organism>
<name>A0A251YIZ8_9MICO</name>
<evidence type="ECO:0000256" key="3">
    <source>
        <dbReference type="ARBA" id="ARBA00022692"/>
    </source>
</evidence>
<reference evidence="12 13" key="1">
    <citation type="submission" date="2016-08" db="EMBL/GenBank/DDBJ databases">
        <title>Genome sequence of Clavibacter michiganensis spp strain CFBP8019.</title>
        <authorList>
            <person name="Thapa S.P."/>
            <person name="Coaker G."/>
            <person name="Jacques M.-A."/>
        </authorList>
    </citation>
    <scope>NUCLEOTIDE SEQUENCE [LARGE SCALE GENOMIC DNA]</scope>
    <source>
        <strain evidence="12">CFBP8019</strain>
    </source>
</reference>
<keyword evidence="10" id="KW-0813">Transport</keyword>
<evidence type="ECO:0000256" key="8">
    <source>
        <dbReference type="ARBA" id="ARBA00035585"/>
    </source>
</evidence>
<dbReference type="InterPro" id="IPR003691">
    <property type="entry name" value="FluC"/>
</dbReference>
<feature type="transmembrane region" description="Helical" evidence="10">
    <location>
        <begin position="116"/>
        <end position="135"/>
    </location>
</feature>
<dbReference type="EMBL" id="MDJZ01000016">
    <property type="protein sequence ID" value="OUE24211.1"/>
    <property type="molecule type" value="Genomic_DNA"/>
</dbReference>
<evidence type="ECO:0000256" key="7">
    <source>
        <dbReference type="ARBA" id="ARBA00035120"/>
    </source>
</evidence>
<sequence length="188" mass="18763">MTDDRPPRDGLARDGSPFDSVPFDSVPLEGAPLDSDIEVDDDPGRPVHLRWSSLGLVALGGAAGTGIREALALTWPAPAGGLPVTILVINVVGAFVLGALLESLARRGPDEGRRRAIRLLVGTGVLGGFTTYSSLATDAASLTGSALGTAVAYAGITLVVGAASSVAGIAAGAAIHRRMAGRATGAAS</sequence>
<comment type="activity regulation">
    <text evidence="10">Na(+) is not transported, but it plays an essential structural role and its presence is essential for fluoride channel function.</text>
</comment>
<evidence type="ECO:0000256" key="2">
    <source>
        <dbReference type="ARBA" id="ARBA00022475"/>
    </source>
</evidence>
<proteinExistence type="inferred from homology"/>
<keyword evidence="10" id="KW-0406">Ion transport</keyword>
<comment type="function">
    <text evidence="9 10">Fluoride-specific ion channel. Important for reducing fluoride concentration in the cell, thus reducing its toxicity.</text>
</comment>
<dbReference type="GO" id="GO:0062054">
    <property type="term" value="F:fluoride channel activity"/>
    <property type="evidence" value="ECO:0007669"/>
    <property type="project" value="UniProtKB-UniRule"/>
</dbReference>
<evidence type="ECO:0000256" key="6">
    <source>
        <dbReference type="ARBA" id="ARBA00023303"/>
    </source>
</evidence>
<dbReference type="AlphaFoldDB" id="A0A251YIZ8"/>
<keyword evidence="6 10" id="KW-0407">Ion channel</keyword>
<evidence type="ECO:0000256" key="10">
    <source>
        <dbReference type="HAMAP-Rule" id="MF_00454"/>
    </source>
</evidence>
<keyword evidence="3 10" id="KW-0812">Transmembrane</keyword>